<protein>
    <recommendedName>
        <fullName evidence="8">Diguanylate cyclase</fullName>
    </recommendedName>
</protein>
<dbReference type="Pfam" id="PF00563">
    <property type="entry name" value="EAL"/>
    <property type="match status" value="1"/>
</dbReference>
<proteinExistence type="predicted"/>
<dbReference type="Gene3D" id="3.30.70.270">
    <property type="match status" value="1"/>
</dbReference>
<dbReference type="RefSeq" id="WP_063378175.1">
    <property type="nucleotide sequence ID" value="NZ_AUXT01000183.1"/>
</dbReference>
<dbReference type="CDD" id="cd01949">
    <property type="entry name" value="GGDEF"/>
    <property type="match status" value="1"/>
</dbReference>
<dbReference type="NCBIfam" id="TIGR00254">
    <property type="entry name" value="GGDEF"/>
    <property type="match status" value="1"/>
</dbReference>
<dbReference type="InterPro" id="IPR029787">
    <property type="entry name" value="Nucleotide_cyclase"/>
</dbReference>
<dbReference type="InterPro" id="IPR035919">
    <property type="entry name" value="EAL_sf"/>
</dbReference>
<evidence type="ECO:0000259" key="3">
    <source>
        <dbReference type="PROSITE" id="PS50110"/>
    </source>
</evidence>
<dbReference type="InterPro" id="IPR001633">
    <property type="entry name" value="EAL_dom"/>
</dbReference>
<keyword evidence="2" id="KW-0597">Phosphoprotein</keyword>
<dbReference type="GO" id="GO:0003824">
    <property type="term" value="F:catalytic activity"/>
    <property type="evidence" value="ECO:0007669"/>
    <property type="project" value="UniProtKB-ARBA"/>
</dbReference>
<dbReference type="InterPro" id="IPR011006">
    <property type="entry name" value="CheY-like_superfamily"/>
</dbReference>
<reference evidence="6 7" key="1">
    <citation type="submission" date="2013-07" db="EMBL/GenBank/DDBJ databases">
        <title>Comparative Genomic and Metabolomic Analysis of Twelve Strains of Pseudoalteromonas luteoviolacea.</title>
        <authorList>
            <person name="Vynne N.G."/>
            <person name="Mansson M."/>
            <person name="Gram L."/>
        </authorList>
    </citation>
    <scope>NUCLEOTIDE SEQUENCE [LARGE SCALE GENOMIC DNA]</scope>
    <source>
        <strain evidence="6 7">NCIMB 1942</strain>
    </source>
</reference>
<dbReference type="EMBL" id="AUXT01000183">
    <property type="protein sequence ID" value="KZN44974.1"/>
    <property type="molecule type" value="Genomic_DNA"/>
</dbReference>
<dbReference type="PROSITE" id="PS50110">
    <property type="entry name" value="RESPONSE_REGULATORY"/>
    <property type="match status" value="1"/>
</dbReference>
<evidence type="ECO:0000256" key="1">
    <source>
        <dbReference type="ARBA" id="ARBA00001946"/>
    </source>
</evidence>
<comment type="cofactor">
    <cofactor evidence="1">
        <name>Mg(2+)</name>
        <dbReference type="ChEBI" id="CHEBI:18420"/>
    </cofactor>
</comment>
<sequence>MNILLVDDQKIDRELVKEALNCSLQKFDLKEVNSAEDGLSAIQAAQYDVILLDYQMPRRNGLQVLVELKSQKMCECSAIIMLTNNSDEELLINCINAGAQDLLLKDEVTSTQLLRCIKQSQKRIELENKLSKSYQQVKQLAERDPLTGLFNRSYFETALNSLLVNMRSLEGYVVVMLLDIDGFKMINDSLGHSAGDAVLQELANRVRYSFRESPLFARLGGDEFAFMFSGVRDADAALIIAERVLLSFEKPFIFSKHEIHSTASIGITLSASKTTTEDLLKQADIAMYKAKNGGKNQVCFYDEILEQEFFKLFQIESELREAIKTQNFEVYYQPILHGKNDAVKSLEALVRLPVKASGASPAEYIHISEKTRLIEAFGRLIIQKALSQYADLCHSNINNQVELAINLSPLQIHDLNLPTFLQQQAKHYNVDLTKVIIEVTETALLENSESTMDTLKSIKSKGCKIALDDFGTGFSSISHLLNYPIDIVKFDKSLIERTLQDEKAKLMLVGLANMLRSLSIETVAEGVEFEAHVTLCKQANVSCLQGYYFSKPLSFSEVKATLKKI</sequence>
<dbReference type="PANTHER" id="PTHR44757">
    <property type="entry name" value="DIGUANYLATE CYCLASE DGCP"/>
    <property type="match status" value="1"/>
</dbReference>
<dbReference type="PROSITE" id="PS50887">
    <property type="entry name" value="GGDEF"/>
    <property type="match status" value="1"/>
</dbReference>
<dbReference type="Gene3D" id="3.20.20.450">
    <property type="entry name" value="EAL domain"/>
    <property type="match status" value="1"/>
</dbReference>
<name>A0A167A4D9_9GAMM</name>
<dbReference type="InterPro" id="IPR043128">
    <property type="entry name" value="Rev_trsase/Diguanyl_cyclase"/>
</dbReference>
<organism evidence="6 7">
    <name type="scientific">Pseudoalteromonas luteoviolacea NCIMB 1942</name>
    <dbReference type="NCBI Taxonomy" id="1365253"/>
    <lineage>
        <taxon>Bacteria</taxon>
        <taxon>Pseudomonadati</taxon>
        <taxon>Pseudomonadota</taxon>
        <taxon>Gammaproteobacteria</taxon>
        <taxon>Alteromonadales</taxon>
        <taxon>Pseudoalteromonadaceae</taxon>
        <taxon>Pseudoalteromonas</taxon>
    </lineage>
</organism>
<dbReference type="CDD" id="cd01948">
    <property type="entry name" value="EAL"/>
    <property type="match status" value="1"/>
</dbReference>
<dbReference type="PATRIC" id="fig|1365253.3.peg.3747"/>
<feature type="domain" description="GGDEF" evidence="5">
    <location>
        <begin position="171"/>
        <end position="303"/>
    </location>
</feature>
<evidence type="ECO:0000313" key="7">
    <source>
        <dbReference type="Proteomes" id="UP000076587"/>
    </source>
</evidence>
<dbReference type="SUPFAM" id="SSF141868">
    <property type="entry name" value="EAL domain-like"/>
    <property type="match status" value="1"/>
</dbReference>
<evidence type="ECO:0008006" key="8">
    <source>
        <dbReference type="Google" id="ProtNLM"/>
    </source>
</evidence>
<accession>A0A167A4D9</accession>
<feature type="modified residue" description="4-aspartylphosphate" evidence="2">
    <location>
        <position position="53"/>
    </location>
</feature>
<dbReference type="Pfam" id="PF00990">
    <property type="entry name" value="GGDEF"/>
    <property type="match status" value="1"/>
</dbReference>
<dbReference type="SMART" id="SM00267">
    <property type="entry name" value="GGDEF"/>
    <property type="match status" value="1"/>
</dbReference>
<gene>
    <name evidence="6" type="ORF">N482_02945</name>
</gene>
<dbReference type="AlphaFoldDB" id="A0A167A4D9"/>
<dbReference type="SMART" id="SM00052">
    <property type="entry name" value="EAL"/>
    <property type="match status" value="1"/>
</dbReference>
<dbReference type="GO" id="GO:0000160">
    <property type="term" value="P:phosphorelay signal transduction system"/>
    <property type="evidence" value="ECO:0007669"/>
    <property type="project" value="InterPro"/>
</dbReference>
<evidence type="ECO:0000259" key="5">
    <source>
        <dbReference type="PROSITE" id="PS50887"/>
    </source>
</evidence>
<dbReference type="FunFam" id="3.30.70.270:FF:000001">
    <property type="entry name" value="Diguanylate cyclase domain protein"/>
    <property type="match status" value="1"/>
</dbReference>
<dbReference type="OrthoDB" id="9812358at2"/>
<feature type="domain" description="EAL" evidence="4">
    <location>
        <begin position="312"/>
        <end position="565"/>
    </location>
</feature>
<evidence type="ECO:0000256" key="2">
    <source>
        <dbReference type="PROSITE-ProRule" id="PRU00169"/>
    </source>
</evidence>
<dbReference type="InterPro" id="IPR000160">
    <property type="entry name" value="GGDEF_dom"/>
</dbReference>
<dbReference type="PROSITE" id="PS50883">
    <property type="entry name" value="EAL"/>
    <property type="match status" value="1"/>
</dbReference>
<dbReference type="CDD" id="cd00156">
    <property type="entry name" value="REC"/>
    <property type="match status" value="1"/>
</dbReference>
<dbReference type="Pfam" id="PF00072">
    <property type="entry name" value="Response_reg"/>
    <property type="match status" value="1"/>
</dbReference>
<dbReference type="Gene3D" id="3.40.50.2300">
    <property type="match status" value="1"/>
</dbReference>
<dbReference type="SMART" id="SM00448">
    <property type="entry name" value="REC"/>
    <property type="match status" value="1"/>
</dbReference>
<dbReference type="InterPro" id="IPR001789">
    <property type="entry name" value="Sig_transdc_resp-reg_receiver"/>
</dbReference>
<feature type="domain" description="Response regulatory" evidence="3">
    <location>
        <begin position="2"/>
        <end position="120"/>
    </location>
</feature>
<evidence type="ECO:0000259" key="4">
    <source>
        <dbReference type="PROSITE" id="PS50883"/>
    </source>
</evidence>
<dbReference type="SUPFAM" id="SSF52172">
    <property type="entry name" value="CheY-like"/>
    <property type="match status" value="1"/>
</dbReference>
<evidence type="ECO:0000313" key="6">
    <source>
        <dbReference type="EMBL" id="KZN44974.1"/>
    </source>
</evidence>
<dbReference type="PANTHER" id="PTHR44757:SF2">
    <property type="entry name" value="BIOFILM ARCHITECTURE MAINTENANCE PROTEIN MBAA"/>
    <property type="match status" value="1"/>
</dbReference>
<dbReference type="InterPro" id="IPR052155">
    <property type="entry name" value="Biofilm_reg_signaling"/>
</dbReference>
<dbReference type="SUPFAM" id="SSF55073">
    <property type="entry name" value="Nucleotide cyclase"/>
    <property type="match status" value="1"/>
</dbReference>
<comment type="caution">
    <text evidence="6">The sequence shown here is derived from an EMBL/GenBank/DDBJ whole genome shotgun (WGS) entry which is preliminary data.</text>
</comment>
<dbReference type="Proteomes" id="UP000076587">
    <property type="component" value="Unassembled WGS sequence"/>
</dbReference>